<feature type="domain" description="HTH cro/C1-type" evidence="2">
    <location>
        <begin position="45"/>
        <end position="79"/>
    </location>
</feature>
<protein>
    <recommendedName>
        <fullName evidence="2">HTH cro/C1-type domain-containing protein</fullName>
    </recommendedName>
</protein>
<dbReference type="RefSeq" id="WP_380509952.1">
    <property type="nucleotide sequence ID" value="NZ_JBHEZX010000007.1"/>
</dbReference>
<dbReference type="InterPro" id="IPR001387">
    <property type="entry name" value="Cro/C1-type_HTH"/>
</dbReference>
<name>A0ABV6VBN6_9ACTN</name>
<organism evidence="3 4">
    <name type="scientific">Streptacidiphilus alkalitolerans</name>
    <dbReference type="NCBI Taxonomy" id="3342712"/>
    <lineage>
        <taxon>Bacteria</taxon>
        <taxon>Bacillati</taxon>
        <taxon>Actinomycetota</taxon>
        <taxon>Actinomycetes</taxon>
        <taxon>Kitasatosporales</taxon>
        <taxon>Streptomycetaceae</taxon>
        <taxon>Streptacidiphilus</taxon>
    </lineage>
</organism>
<keyword evidence="4" id="KW-1185">Reference proteome</keyword>
<dbReference type="SUPFAM" id="SSF48452">
    <property type="entry name" value="TPR-like"/>
    <property type="match status" value="1"/>
</dbReference>
<feature type="region of interest" description="Disordered" evidence="1">
    <location>
        <begin position="82"/>
        <end position="118"/>
    </location>
</feature>
<gene>
    <name evidence="3" type="ORF">ACEZDG_17465</name>
</gene>
<evidence type="ECO:0000313" key="3">
    <source>
        <dbReference type="EMBL" id="MFC1411051.1"/>
    </source>
</evidence>
<evidence type="ECO:0000256" key="1">
    <source>
        <dbReference type="SAM" id="MobiDB-lite"/>
    </source>
</evidence>
<dbReference type="PROSITE" id="PS50943">
    <property type="entry name" value="HTH_CROC1"/>
    <property type="match status" value="1"/>
</dbReference>
<reference evidence="3 4" key="1">
    <citation type="submission" date="2024-09" db="EMBL/GenBank/DDBJ databases">
        <authorList>
            <person name="Lee S.D."/>
        </authorList>
    </citation>
    <scope>NUCLEOTIDE SEQUENCE [LARGE SCALE GENOMIC DNA]</scope>
    <source>
        <strain evidence="3 4">N1-1</strain>
    </source>
</reference>
<sequence>MYAIHTQCDVPLLLAQRLAHDWTLDTAVTEYLRVCARAGISEAKLSPQQLSMFETGRSTPSSTNLDRLCRLYATRPDRLGFGSDYSTSADDGPTPAPAFRIGRRPRETTAPPGRTTHRRDILRGLLAGAGVAISGAVLDVLADARHSMTDTLESASVGENTLDQLERTAVEYGYAYQVSPPATLLAESVQDFLDTHALLERRQSADVRIRLCRVAAQLAGTAGIALVALGEHREARAWFRTAQVAAEETGDRALRAWLYAREAVIPFYYGTPQAALALAERARVVAGKTNCATAAWAPSLEARSLARMGRGADAAAAMQLSQAAFARLGDDQIGDTAYGYTERQLRWHEGSMYTVLGDTRRAQLALDAAWNLYAPTEHLDRALIAFDQATCLLRVGEVTMACRQAELILGAVPPQHLTGIVISRCGDLISVVPQRAARQPAVRQLRELVTATGRPELTQ</sequence>
<dbReference type="EMBL" id="JBHEZX010000007">
    <property type="protein sequence ID" value="MFC1411051.1"/>
    <property type="molecule type" value="Genomic_DNA"/>
</dbReference>
<dbReference type="CDD" id="cd00093">
    <property type="entry name" value="HTH_XRE"/>
    <property type="match status" value="1"/>
</dbReference>
<proteinExistence type="predicted"/>
<evidence type="ECO:0000313" key="4">
    <source>
        <dbReference type="Proteomes" id="UP001592582"/>
    </source>
</evidence>
<dbReference type="Proteomes" id="UP001592582">
    <property type="component" value="Unassembled WGS sequence"/>
</dbReference>
<comment type="caution">
    <text evidence="3">The sequence shown here is derived from an EMBL/GenBank/DDBJ whole genome shotgun (WGS) entry which is preliminary data.</text>
</comment>
<accession>A0ABV6VBN6</accession>
<dbReference type="InterPro" id="IPR011990">
    <property type="entry name" value="TPR-like_helical_dom_sf"/>
</dbReference>
<evidence type="ECO:0000259" key="2">
    <source>
        <dbReference type="PROSITE" id="PS50943"/>
    </source>
</evidence>